<keyword evidence="1" id="KW-0863">Zinc-finger</keyword>
<dbReference type="PANTHER" id="PTHR16515:SF55">
    <property type="entry name" value="C2H2-TYPE DOMAIN-CONTAINING PROTEIN"/>
    <property type="match status" value="1"/>
</dbReference>
<dbReference type="Pfam" id="PF00096">
    <property type="entry name" value="zf-C2H2"/>
    <property type="match status" value="7"/>
</dbReference>
<evidence type="ECO:0000256" key="2">
    <source>
        <dbReference type="SAM" id="MobiDB-lite"/>
    </source>
</evidence>
<evidence type="ECO:0000313" key="5">
    <source>
        <dbReference type="Proteomes" id="UP001164746"/>
    </source>
</evidence>
<dbReference type="InterPro" id="IPR013087">
    <property type="entry name" value="Znf_C2H2_type"/>
</dbReference>
<evidence type="ECO:0000259" key="3">
    <source>
        <dbReference type="PROSITE" id="PS50157"/>
    </source>
</evidence>
<keyword evidence="1" id="KW-0862">Zinc</keyword>
<dbReference type="SUPFAM" id="SSF57667">
    <property type="entry name" value="beta-beta-alpha zinc fingers"/>
    <property type="match status" value="6"/>
</dbReference>
<feature type="domain" description="C2H2-type" evidence="3">
    <location>
        <begin position="763"/>
        <end position="790"/>
    </location>
</feature>
<feature type="domain" description="C2H2-type" evidence="3">
    <location>
        <begin position="327"/>
        <end position="354"/>
    </location>
</feature>
<feature type="domain" description="C2H2-type" evidence="3">
    <location>
        <begin position="707"/>
        <end position="734"/>
    </location>
</feature>
<evidence type="ECO:0000256" key="1">
    <source>
        <dbReference type="PROSITE-ProRule" id="PRU00042"/>
    </source>
</evidence>
<keyword evidence="5" id="KW-1185">Reference proteome</keyword>
<feature type="domain" description="C2H2-type" evidence="3">
    <location>
        <begin position="355"/>
        <end position="382"/>
    </location>
</feature>
<name>A0ABY7EEJ9_MYAAR</name>
<feature type="domain" description="C2H2-type" evidence="3">
    <location>
        <begin position="819"/>
        <end position="846"/>
    </location>
</feature>
<feature type="domain" description="C2H2-type" evidence="3">
    <location>
        <begin position="791"/>
        <end position="818"/>
    </location>
</feature>
<feature type="compositionally biased region" description="Polar residues" evidence="2">
    <location>
        <begin position="548"/>
        <end position="579"/>
    </location>
</feature>
<feature type="compositionally biased region" description="Acidic residues" evidence="2">
    <location>
        <begin position="202"/>
        <end position="211"/>
    </location>
</feature>
<dbReference type="Proteomes" id="UP001164746">
    <property type="component" value="Chromosome 6"/>
</dbReference>
<dbReference type="SMART" id="SM00355">
    <property type="entry name" value="ZnF_C2H2"/>
    <property type="match status" value="11"/>
</dbReference>
<reference evidence="4" key="1">
    <citation type="submission" date="2022-11" db="EMBL/GenBank/DDBJ databases">
        <title>Centuries of genome instability and evolution in soft-shell clam transmissible cancer (bioRxiv).</title>
        <authorList>
            <person name="Hart S.F.M."/>
            <person name="Yonemitsu M.A."/>
            <person name="Giersch R.M."/>
            <person name="Beal B.F."/>
            <person name="Arriagada G."/>
            <person name="Davis B.W."/>
            <person name="Ostrander E.A."/>
            <person name="Goff S.P."/>
            <person name="Metzger M.J."/>
        </authorList>
    </citation>
    <scope>NUCLEOTIDE SEQUENCE</scope>
    <source>
        <strain evidence="4">MELC-2E11</strain>
        <tissue evidence="4">Siphon/mantle</tissue>
    </source>
</reference>
<feature type="region of interest" description="Disordered" evidence="2">
    <location>
        <begin position="522"/>
        <end position="588"/>
    </location>
</feature>
<dbReference type="InterPro" id="IPR036236">
    <property type="entry name" value="Znf_C2H2_sf"/>
</dbReference>
<dbReference type="PROSITE" id="PS00028">
    <property type="entry name" value="ZINC_FINGER_C2H2_1"/>
    <property type="match status" value="11"/>
</dbReference>
<dbReference type="InterPro" id="IPR050331">
    <property type="entry name" value="Zinc_finger"/>
</dbReference>
<dbReference type="Pfam" id="PF12874">
    <property type="entry name" value="zf-met"/>
    <property type="match status" value="1"/>
</dbReference>
<feature type="compositionally biased region" description="Polar residues" evidence="2">
    <location>
        <begin position="156"/>
        <end position="167"/>
    </location>
</feature>
<protein>
    <submittedName>
        <fullName evidence="4">ZN236-like protein</fullName>
    </submittedName>
</protein>
<organism evidence="4 5">
    <name type="scientific">Mya arenaria</name>
    <name type="common">Soft-shell clam</name>
    <dbReference type="NCBI Taxonomy" id="6604"/>
    <lineage>
        <taxon>Eukaryota</taxon>
        <taxon>Metazoa</taxon>
        <taxon>Spiralia</taxon>
        <taxon>Lophotrochozoa</taxon>
        <taxon>Mollusca</taxon>
        <taxon>Bivalvia</taxon>
        <taxon>Autobranchia</taxon>
        <taxon>Heteroconchia</taxon>
        <taxon>Euheterodonta</taxon>
        <taxon>Imparidentia</taxon>
        <taxon>Neoheterodontei</taxon>
        <taxon>Myida</taxon>
        <taxon>Myoidea</taxon>
        <taxon>Myidae</taxon>
        <taxon>Mya</taxon>
    </lineage>
</organism>
<dbReference type="PANTHER" id="PTHR16515">
    <property type="entry name" value="PR DOMAIN ZINC FINGER PROTEIN"/>
    <property type="match status" value="1"/>
</dbReference>
<dbReference type="Gene3D" id="3.30.160.60">
    <property type="entry name" value="Classic Zinc Finger"/>
    <property type="match status" value="10"/>
</dbReference>
<dbReference type="PROSITE" id="PS50157">
    <property type="entry name" value="ZINC_FINGER_C2H2_2"/>
    <property type="match status" value="11"/>
</dbReference>
<feature type="region of interest" description="Disordered" evidence="2">
    <location>
        <begin position="154"/>
        <end position="264"/>
    </location>
</feature>
<dbReference type="EMBL" id="CP111017">
    <property type="protein sequence ID" value="WAR07524.1"/>
    <property type="molecule type" value="Genomic_DNA"/>
</dbReference>
<feature type="domain" description="C2H2-type" evidence="3">
    <location>
        <begin position="299"/>
        <end position="326"/>
    </location>
</feature>
<gene>
    <name evidence="4" type="ORF">MAR_017482</name>
</gene>
<proteinExistence type="predicted"/>
<evidence type="ECO:0000313" key="4">
    <source>
        <dbReference type="EMBL" id="WAR07524.1"/>
    </source>
</evidence>
<sequence>MTEINPIFVHAAMASRKAPVDMYTVSQVPGYKTVMRAVLKAQIHHLIVQLSEIGGEDSVLLTASVENGTLTHLGSDVAESFVEDHDNLKTEFLDHCIQAQKKRPYTSKLRTNIGLRSKSQAIKLTSGERTNNKRYAPYNYRPDGTCLAKVKGTAKGSMSNRSKTNAECPNDDKATAVKGIKMGNIGEDDQSGDTDKEHVSGDSDDDFGDEDNGIKTEPSSEIDNIGSEMDVNTDDAANNVTGDTLDDSKSWDEDAGEEEFREPPKKNLQPYKCEICGTCICSKRDLERHMNVHSDLRPFQCSVCGKGFRHSRNLKDHEFIHTGLKPFKCEVCKRRFRNKHVLKSHSYIHTGEKPFICQVCGNCFRTSGDMKAHSVVHSSEKPFECHRCEKAFKRQSHLRKHLKNHPNTVTVMEEVVYEGICESPNEAEKVVVTYNLKIVNRCDFFFRVHTSLSMASRKAPIDMYTVSQVPGYKTVMRAVLKAQIHHLIVQLSEIGGEDSVLLTASVENGLYSNKKKQDFEMKSPSLFVPKSKTSPRRGKRSAPYSFNMDGTQGVSPVRQSKRPQTSRTGIGQRNVTTSKSDNENQDHTFDEADDIQIVKEIKEENFEGSDDVVDKKQTEMVNDEMEGDSDADYNVGDDENGELNAEMGVIGSELSIDTTNYQADPDDDGEYVDTRTVSKCHVCEDEFYSQAELKRHFVEHHPDSKPYKCGVCEKCLGTKRDLGRHMRTHTGERPFQCATCGKAFILGRHLKDHELIHTGSKPFKCSVCKRSFRNKYTLKMHFFIHTGERQFMCMVCGQRFKSRGCLKSHALTHTDIKPFVCEICERPFRRKSQMRQHQHTHAKASHAAVVEQVIVEEVVFHGDLPVEVSTENENEDI</sequence>
<keyword evidence="1" id="KW-0479">Metal-binding</keyword>
<feature type="domain" description="C2H2-type" evidence="3">
    <location>
        <begin position="383"/>
        <end position="410"/>
    </location>
</feature>
<accession>A0ABY7EEJ9</accession>
<feature type="domain" description="C2H2-type" evidence="3">
    <location>
        <begin position="678"/>
        <end position="706"/>
    </location>
</feature>
<feature type="domain" description="C2H2-type" evidence="3">
    <location>
        <begin position="271"/>
        <end position="298"/>
    </location>
</feature>
<feature type="domain" description="C2H2-type" evidence="3">
    <location>
        <begin position="735"/>
        <end position="762"/>
    </location>
</feature>